<keyword evidence="9 10" id="KW-0998">Cell outer membrane</keyword>
<organism evidence="15 16">
    <name type="scientific">Desulfobacula phenolica</name>
    <dbReference type="NCBI Taxonomy" id="90732"/>
    <lineage>
        <taxon>Bacteria</taxon>
        <taxon>Pseudomonadati</taxon>
        <taxon>Thermodesulfobacteriota</taxon>
        <taxon>Desulfobacteria</taxon>
        <taxon>Desulfobacterales</taxon>
        <taxon>Desulfobacteraceae</taxon>
        <taxon>Desulfobacula</taxon>
    </lineage>
</organism>
<evidence type="ECO:0000256" key="1">
    <source>
        <dbReference type="ARBA" id="ARBA00004571"/>
    </source>
</evidence>
<keyword evidence="12" id="KW-1133">Transmembrane helix</keyword>
<evidence type="ECO:0000256" key="11">
    <source>
        <dbReference type="RuleBase" id="RU003357"/>
    </source>
</evidence>
<dbReference type="AlphaFoldDB" id="A0A1H2GN78"/>
<feature type="domain" description="TonB-dependent receptor plug" evidence="14">
    <location>
        <begin position="113"/>
        <end position="220"/>
    </location>
</feature>
<dbReference type="InterPro" id="IPR036942">
    <property type="entry name" value="Beta-barrel_TonB_sf"/>
</dbReference>
<evidence type="ECO:0000313" key="16">
    <source>
        <dbReference type="Proteomes" id="UP000199608"/>
    </source>
</evidence>
<dbReference type="Pfam" id="PF00593">
    <property type="entry name" value="TonB_dep_Rec_b-barrel"/>
    <property type="match status" value="1"/>
</dbReference>
<evidence type="ECO:0000259" key="14">
    <source>
        <dbReference type="Pfam" id="PF07715"/>
    </source>
</evidence>
<protein>
    <submittedName>
        <fullName evidence="15">Iron complex outermembrane recepter protein</fullName>
    </submittedName>
</protein>
<feature type="transmembrane region" description="Helical" evidence="12">
    <location>
        <begin position="64"/>
        <end position="82"/>
    </location>
</feature>
<accession>A0A1H2GN78</accession>
<keyword evidence="6 11" id="KW-0798">TonB box</keyword>
<proteinExistence type="inferred from homology"/>
<comment type="similarity">
    <text evidence="10 11">Belongs to the TonB-dependent receptor family.</text>
</comment>
<dbReference type="Pfam" id="PF07715">
    <property type="entry name" value="Plug"/>
    <property type="match status" value="1"/>
</dbReference>
<evidence type="ECO:0000256" key="8">
    <source>
        <dbReference type="ARBA" id="ARBA00023170"/>
    </source>
</evidence>
<keyword evidence="5" id="KW-0732">Signal</keyword>
<keyword evidence="7 10" id="KW-0472">Membrane</keyword>
<dbReference type="GO" id="GO:0009279">
    <property type="term" value="C:cell outer membrane"/>
    <property type="evidence" value="ECO:0007669"/>
    <property type="project" value="UniProtKB-SubCell"/>
</dbReference>
<keyword evidence="4 10" id="KW-0812">Transmembrane</keyword>
<keyword evidence="2 10" id="KW-0813">Transport</keyword>
<evidence type="ECO:0000256" key="2">
    <source>
        <dbReference type="ARBA" id="ARBA00022448"/>
    </source>
</evidence>
<dbReference type="InterPro" id="IPR037066">
    <property type="entry name" value="Plug_dom_sf"/>
</dbReference>
<dbReference type="GO" id="GO:0044718">
    <property type="term" value="P:siderophore transmembrane transport"/>
    <property type="evidence" value="ECO:0007669"/>
    <property type="project" value="TreeGrafter"/>
</dbReference>
<dbReference type="Gene3D" id="2.40.170.20">
    <property type="entry name" value="TonB-dependent receptor, beta-barrel domain"/>
    <property type="match status" value="1"/>
</dbReference>
<dbReference type="Proteomes" id="UP000199608">
    <property type="component" value="Unassembled WGS sequence"/>
</dbReference>
<gene>
    <name evidence="15" type="ORF">SAMN04487931_105287</name>
</gene>
<dbReference type="PROSITE" id="PS52016">
    <property type="entry name" value="TONB_DEPENDENT_REC_3"/>
    <property type="match status" value="1"/>
</dbReference>
<evidence type="ECO:0000256" key="7">
    <source>
        <dbReference type="ARBA" id="ARBA00023136"/>
    </source>
</evidence>
<dbReference type="SUPFAM" id="SSF56935">
    <property type="entry name" value="Porins"/>
    <property type="match status" value="1"/>
</dbReference>
<comment type="subcellular location">
    <subcellularLocation>
        <location evidence="1 10">Cell outer membrane</location>
        <topology evidence="1 10">Multi-pass membrane protein</topology>
    </subcellularLocation>
</comment>
<reference evidence="16" key="1">
    <citation type="submission" date="2016-10" db="EMBL/GenBank/DDBJ databases">
        <authorList>
            <person name="Varghese N."/>
            <person name="Submissions S."/>
        </authorList>
    </citation>
    <scope>NUCLEOTIDE SEQUENCE [LARGE SCALE GENOMIC DNA]</scope>
    <source>
        <strain evidence="16">DSM 3384</strain>
    </source>
</reference>
<dbReference type="InterPro" id="IPR039426">
    <property type="entry name" value="TonB-dep_rcpt-like"/>
</dbReference>
<dbReference type="GO" id="GO:0015344">
    <property type="term" value="F:siderophore uptake transmembrane transporter activity"/>
    <property type="evidence" value="ECO:0007669"/>
    <property type="project" value="TreeGrafter"/>
</dbReference>
<keyword evidence="8" id="KW-0675">Receptor</keyword>
<dbReference type="InterPro" id="IPR012910">
    <property type="entry name" value="Plug_dom"/>
</dbReference>
<dbReference type="EMBL" id="FNLL01000005">
    <property type="protein sequence ID" value="SDU20848.1"/>
    <property type="molecule type" value="Genomic_DNA"/>
</dbReference>
<evidence type="ECO:0000313" key="15">
    <source>
        <dbReference type="EMBL" id="SDU20848.1"/>
    </source>
</evidence>
<evidence type="ECO:0000256" key="4">
    <source>
        <dbReference type="ARBA" id="ARBA00022692"/>
    </source>
</evidence>
<evidence type="ECO:0000259" key="13">
    <source>
        <dbReference type="Pfam" id="PF00593"/>
    </source>
</evidence>
<dbReference type="Gene3D" id="2.170.130.10">
    <property type="entry name" value="TonB-dependent receptor, plug domain"/>
    <property type="match status" value="1"/>
</dbReference>
<keyword evidence="3 10" id="KW-1134">Transmembrane beta strand</keyword>
<evidence type="ECO:0000256" key="5">
    <source>
        <dbReference type="ARBA" id="ARBA00022729"/>
    </source>
</evidence>
<feature type="domain" description="TonB-dependent receptor-like beta-barrel" evidence="13">
    <location>
        <begin position="341"/>
        <end position="748"/>
    </location>
</feature>
<evidence type="ECO:0000256" key="12">
    <source>
        <dbReference type="SAM" id="Phobius"/>
    </source>
</evidence>
<dbReference type="PANTHER" id="PTHR30069:SF29">
    <property type="entry name" value="HEMOGLOBIN AND HEMOGLOBIN-HAPTOGLOBIN-BINDING PROTEIN 1-RELATED"/>
    <property type="match status" value="1"/>
</dbReference>
<evidence type="ECO:0000256" key="3">
    <source>
        <dbReference type="ARBA" id="ARBA00022452"/>
    </source>
</evidence>
<name>A0A1H2GN78_9BACT</name>
<dbReference type="InterPro" id="IPR000531">
    <property type="entry name" value="Beta-barrel_TonB"/>
</dbReference>
<dbReference type="CDD" id="cd01347">
    <property type="entry name" value="ligand_gated_channel"/>
    <property type="match status" value="1"/>
</dbReference>
<evidence type="ECO:0000256" key="9">
    <source>
        <dbReference type="ARBA" id="ARBA00023237"/>
    </source>
</evidence>
<evidence type="ECO:0000256" key="6">
    <source>
        <dbReference type="ARBA" id="ARBA00023077"/>
    </source>
</evidence>
<keyword evidence="16" id="KW-1185">Reference proteome</keyword>
<sequence>MAFFLFKFRKPAREVSSQDKESRHCQSATALKSACRNIFIFKQKQLMVAGEIIMKLIWEKRKKIKVFMVILLYLVLTAGAWAEEKKAHTLDEVVVTNKIKDKQISYTPEKTFIDVETYQSVGNVQNIGDIIKDQPIIDFRGASDLVPGDLVNGDDTLWMRGFGSNRFSTAIDGSDLRKSGGRNTLHIVDYSLLPTFLIEKIEILPGPHSALFPAKSIGGVVNLITKSPERHDTLKPDLTISTGYKSYNTQNHSIDVQGSASAFTYDLGSQKYSTDGYLRNAAADINTVFGRIGYILPSDGHIALTVFHTEANREIPVKNDPGLADFDSSRPVVEASSYMEWQNPEWDETATSFRLNFNQATPIGLLDLNAYYSEEKWKKLYLSKNSSGIYDASWETKWHQQGAKLQDTIRFSDNHVTTIGTDLTQCFDGSDIFQVSPASFKDEKRIEIISGFAQHRWQIVPVLTLTAGMRYEDVSIKVDNYCVGTGNMFITGKPRWIERNWNQWLPKSFLTYELDNIAPGLRDTSVSLGVSKIWKAPDWHGDYNPRGMPAGAWMEPEHGMGYDLVLSRRVVNDIQMKVNYAYYEINDYIAWNWDYAKYTPVSGNLVSPGMEYKDYLINLDKVIHHCVELQLSGHLMEDLSFYLGYAYQSFDNKGGEPAGETGLDNQAKHRVNAGLRYDLFKNTLLLLDYKYQDKQIAQKAEEIEPGEWVFTKIPMEAYHVFDFAVQQTFFQNWGMFKNGTIKLYINNLFDADYENLSGYPATDRTYGIALNFDL</sequence>
<evidence type="ECO:0000256" key="10">
    <source>
        <dbReference type="PROSITE-ProRule" id="PRU01360"/>
    </source>
</evidence>
<dbReference type="PANTHER" id="PTHR30069">
    <property type="entry name" value="TONB-DEPENDENT OUTER MEMBRANE RECEPTOR"/>
    <property type="match status" value="1"/>
</dbReference>